<keyword evidence="2" id="KW-1185">Reference proteome</keyword>
<feature type="non-terminal residue" evidence="1">
    <location>
        <position position="1"/>
    </location>
</feature>
<evidence type="ECO:0000313" key="2">
    <source>
        <dbReference type="Proteomes" id="UP000188268"/>
    </source>
</evidence>
<evidence type="ECO:0000313" key="1">
    <source>
        <dbReference type="EMBL" id="OMO60189.1"/>
    </source>
</evidence>
<dbReference type="Gramene" id="OMO60189">
    <property type="protein sequence ID" value="OMO60189"/>
    <property type="gene ID" value="CCACVL1_24338"/>
</dbReference>
<accession>A0A1R3GQ61</accession>
<dbReference type="EMBL" id="AWWV01013743">
    <property type="protein sequence ID" value="OMO60189.1"/>
    <property type="molecule type" value="Genomic_DNA"/>
</dbReference>
<dbReference type="AlphaFoldDB" id="A0A1R3GQ61"/>
<comment type="caution">
    <text evidence="1">The sequence shown here is derived from an EMBL/GenBank/DDBJ whole genome shotgun (WGS) entry which is preliminary data.</text>
</comment>
<sequence length="21" mass="2126">FTLLSPPPLTLPVTTSSIVAA</sequence>
<name>A0A1R3GQ61_COCAP</name>
<organism evidence="1 2">
    <name type="scientific">Corchorus capsularis</name>
    <name type="common">Jute</name>
    <dbReference type="NCBI Taxonomy" id="210143"/>
    <lineage>
        <taxon>Eukaryota</taxon>
        <taxon>Viridiplantae</taxon>
        <taxon>Streptophyta</taxon>
        <taxon>Embryophyta</taxon>
        <taxon>Tracheophyta</taxon>
        <taxon>Spermatophyta</taxon>
        <taxon>Magnoliopsida</taxon>
        <taxon>eudicotyledons</taxon>
        <taxon>Gunneridae</taxon>
        <taxon>Pentapetalae</taxon>
        <taxon>rosids</taxon>
        <taxon>malvids</taxon>
        <taxon>Malvales</taxon>
        <taxon>Malvaceae</taxon>
        <taxon>Grewioideae</taxon>
        <taxon>Apeibeae</taxon>
        <taxon>Corchorus</taxon>
    </lineage>
</organism>
<dbReference type="Proteomes" id="UP000188268">
    <property type="component" value="Unassembled WGS sequence"/>
</dbReference>
<gene>
    <name evidence="1" type="ORF">CCACVL1_24338</name>
</gene>
<protein>
    <submittedName>
        <fullName evidence="1">Uncharacterized protein</fullName>
    </submittedName>
</protein>
<reference evidence="1 2" key="1">
    <citation type="submission" date="2013-09" db="EMBL/GenBank/DDBJ databases">
        <title>Corchorus capsularis genome sequencing.</title>
        <authorList>
            <person name="Alam M."/>
            <person name="Haque M.S."/>
            <person name="Islam M.S."/>
            <person name="Emdad E.M."/>
            <person name="Islam M.M."/>
            <person name="Ahmed B."/>
            <person name="Halim A."/>
            <person name="Hossen Q.M.M."/>
            <person name="Hossain M.Z."/>
            <person name="Ahmed R."/>
            <person name="Khan M.M."/>
            <person name="Islam R."/>
            <person name="Rashid M.M."/>
            <person name="Khan S.A."/>
            <person name="Rahman M.S."/>
            <person name="Alam M."/>
        </authorList>
    </citation>
    <scope>NUCLEOTIDE SEQUENCE [LARGE SCALE GENOMIC DNA]</scope>
    <source>
        <strain evidence="2">cv. CVL-1</strain>
        <tissue evidence="1">Whole seedling</tissue>
    </source>
</reference>
<proteinExistence type="predicted"/>